<feature type="domain" description="Flagellar hook-associated protein FlgK helical" evidence="8">
    <location>
        <begin position="97"/>
        <end position="324"/>
    </location>
</feature>
<dbReference type="SUPFAM" id="SSF64518">
    <property type="entry name" value="Phase 1 flagellin"/>
    <property type="match status" value="2"/>
</dbReference>
<dbReference type="OrthoDB" id="7181295at2"/>
<dbReference type="InterPro" id="IPR002371">
    <property type="entry name" value="FlgK"/>
</dbReference>
<keyword evidence="9" id="KW-0969">Cilium</keyword>
<evidence type="ECO:0000259" key="8">
    <source>
        <dbReference type="Pfam" id="PF22638"/>
    </source>
</evidence>
<dbReference type="PATRIC" id="fig|1234595.3.peg.89"/>
<dbReference type="RefSeq" id="WP_008599460.1">
    <property type="nucleotide sequence ID" value="NZ_AMRV01000001.1"/>
</dbReference>
<dbReference type="EMBL" id="AMRV01000001">
    <property type="protein sequence ID" value="EMD84159.1"/>
    <property type="molecule type" value="Genomic_DNA"/>
</dbReference>
<sequence length="622" mass="64175">MSDLLSIGASGLRVSRAALDVVGGNVVNAGTEGYTRRRVEAQAAPDPSSGYIQYTTRASGTGAIVGGVIRSQDQFLAAELRNSMAAAAEAGGTRKWLSEIESSLGTQSTGIASALRSFYESAEDLAAAPTSGSARAVFLERMETLAARFRDTGSSLSNLESDIHMDIDSTLFDANAAIAELDNINKKLLKAKDGTAALASLRDQRDVALTRLAEVVPVHIQETGLNQFIVKLGGPTGETIVGPGEVHTFGAEYDENGGARLLFDAGFAPRAITAPTSGAYAGLTTALGTLKTTQDAVDELANNFAATLNEQNQNGVDLAGRPGEVLLATNGVDVTESTQNMGRAAVAATIDPSANPEGTYELVYNDATSSWTMTNVETGASVSGSGTLTMDGITADLGGEPRTGDRFVLTPTTGAQNMRLINKDASRIATAAPYQIEKNNRFDGAATMTIIEDPTTSLTGTAPHTYSWTAPDAVTITDADGLVVATVPFAEGDSLPGPGFQIQVDGSPPAGASVVVGATPPNIADNSNLLAMISAGGVDGAGFEGSFAGLRTTVSASLSEARTRATIAEMSTDSARSALADATGVNLDEEAADLVRYQQSYEAAARIIAAAQDIFDALLNVR</sequence>
<dbReference type="NCBIfam" id="TIGR02492">
    <property type="entry name" value="flgK_ends"/>
    <property type="match status" value="1"/>
</dbReference>
<dbReference type="InterPro" id="IPR053927">
    <property type="entry name" value="FlgK_helical"/>
</dbReference>
<comment type="subcellular location">
    <subcellularLocation>
        <location evidence="1">Bacterial flagellum</location>
    </subcellularLocation>
    <subcellularLocation>
        <location evidence="2">Secreted</location>
    </subcellularLocation>
</comment>
<feature type="domain" description="Flagellar basal-body/hook protein C-terminal" evidence="7">
    <location>
        <begin position="583"/>
        <end position="620"/>
    </location>
</feature>
<evidence type="ECO:0000256" key="3">
    <source>
        <dbReference type="ARBA" id="ARBA00009677"/>
    </source>
</evidence>
<organism evidence="9 10">
    <name type="scientific">Pacificimonas flava</name>
    <dbReference type="NCBI Taxonomy" id="1234595"/>
    <lineage>
        <taxon>Bacteria</taxon>
        <taxon>Pseudomonadati</taxon>
        <taxon>Pseudomonadota</taxon>
        <taxon>Alphaproteobacteria</taxon>
        <taxon>Sphingomonadales</taxon>
        <taxon>Sphingosinicellaceae</taxon>
        <taxon>Pacificimonas</taxon>
    </lineage>
</organism>
<evidence type="ECO:0000256" key="1">
    <source>
        <dbReference type="ARBA" id="ARBA00004365"/>
    </source>
</evidence>
<evidence type="ECO:0000256" key="5">
    <source>
        <dbReference type="ARBA" id="ARBA00022525"/>
    </source>
</evidence>
<keyword evidence="6" id="KW-0975">Bacterial flagellum</keyword>
<accession>M2TC02</accession>
<evidence type="ECO:0000313" key="9">
    <source>
        <dbReference type="EMBL" id="EMD84159.1"/>
    </source>
</evidence>
<evidence type="ECO:0000259" key="7">
    <source>
        <dbReference type="Pfam" id="PF06429"/>
    </source>
</evidence>
<comment type="caution">
    <text evidence="9">The sequence shown here is derived from an EMBL/GenBank/DDBJ whole genome shotgun (WGS) entry which is preliminary data.</text>
</comment>
<proteinExistence type="inferred from homology"/>
<dbReference type="Pfam" id="PF06429">
    <property type="entry name" value="Flg_bbr_C"/>
    <property type="match status" value="1"/>
</dbReference>
<dbReference type="GO" id="GO:0005576">
    <property type="term" value="C:extracellular region"/>
    <property type="evidence" value="ECO:0007669"/>
    <property type="project" value="UniProtKB-SubCell"/>
</dbReference>
<evidence type="ECO:0000256" key="2">
    <source>
        <dbReference type="ARBA" id="ARBA00004613"/>
    </source>
</evidence>
<evidence type="ECO:0000313" key="10">
    <source>
        <dbReference type="Proteomes" id="UP000011717"/>
    </source>
</evidence>
<dbReference type="GO" id="GO:0009424">
    <property type="term" value="C:bacterial-type flagellum hook"/>
    <property type="evidence" value="ECO:0007669"/>
    <property type="project" value="InterPro"/>
</dbReference>
<reference evidence="9 10" key="1">
    <citation type="journal article" date="2013" name="Genome Announc.">
        <title>Draft Genome Sequence of Strain JLT2015T, Belonging to the Family Sphingomonadaceae of the Alphaproteobacteria.</title>
        <authorList>
            <person name="Tang K."/>
            <person name="Liu K."/>
            <person name="Li S."/>
            <person name="Jiao N."/>
        </authorList>
    </citation>
    <scope>NUCLEOTIDE SEQUENCE [LARGE SCALE GENOMIC DNA]</scope>
    <source>
        <strain evidence="9 10">JLT2015</strain>
    </source>
</reference>
<keyword evidence="9" id="KW-0966">Cell projection</keyword>
<dbReference type="InterPro" id="IPR010930">
    <property type="entry name" value="Flg_bb/hook_C_dom"/>
</dbReference>
<keyword evidence="5" id="KW-0964">Secreted</keyword>
<dbReference type="GO" id="GO:0044780">
    <property type="term" value="P:bacterial-type flagellum assembly"/>
    <property type="evidence" value="ECO:0007669"/>
    <property type="project" value="InterPro"/>
</dbReference>
<keyword evidence="10" id="KW-1185">Reference proteome</keyword>
<keyword evidence="9" id="KW-0282">Flagellum</keyword>
<gene>
    <name evidence="9" type="ORF">C725_0089</name>
</gene>
<evidence type="ECO:0000256" key="6">
    <source>
        <dbReference type="ARBA" id="ARBA00023143"/>
    </source>
</evidence>
<dbReference type="AlphaFoldDB" id="M2TC02"/>
<dbReference type="PANTHER" id="PTHR30033">
    <property type="entry name" value="FLAGELLAR HOOK-ASSOCIATED PROTEIN 1"/>
    <property type="match status" value="1"/>
</dbReference>
<dbReference type="PANTHER" id="PTHR30033:SF2">
    <property type="entry name" value="FLAGELLAR HOOK PROTEIN"/>
    <property type="match status" value="1"/>
</dbReference>
<dbReference type="Pfam" id="PF22638">
    <property type="entry name" value="FlgK_D1"/>
    <property type="match status" value="1"/>
</dbReference>
<comment type="similarity">
    <text evidence="3">Belongs to the flagella basal body rod proteins family.</text>
</comment>
<evidence type="ECO:0000256" key="4">
    <source>
        <dbReference type="ARBA" id="ARBA00016244"/>
    </source>
</evidence>
<name>M2TC02_9SPHN</name>
<dbReference type="GO" id="GO:0005198">
    <property type="term" value="F:structural molecule activity"/>
    <property type="evidence" value="ECO:0007669"/>
    <property type="project" value="InterPro"/>
</dbReference>
<dbReference type="Proteomes" id="UP000011717">
    <property type="component" value="Unassembled WGS sequence"/>
</dbReference>
<protein>
    <recommendedName>
        <fullName evidence="4">Flagellar hook-associated protein 1</fullName>
    </recommendedName>
</protein>